<protein>
    <submittedName>
        <fullName evidence="4">Nitroreductase</fullName>
    </submittedName>
</protein>
<organism evidence="4 5">
    <name type="scientific">Aureibacter tunicatorum</name>
    <dbReference type="NCBI Taxonomy" id="866807"/>
    <lineage>
        <taxon>Bacteria</taxon>
        <taxon>Pseudomonadati</taxon>
        <taxon>Bacteroidota</taxon>
        <taxon>Cytophagia</taxon>
        <taxon>Cytophagales</taxon>
        <taxon>Persicobacteraceae</taxon>
        <taxon>Aureibacter</taxon>
    </lineage>
</organism>
<dbReference type="GO" id="GO:0016491">
    <property type="term" value="F:oxidoreductase activity"/>
    <property type="evidence" value="ECO:0007669"/>
    <property type="project" value="UniProtKB-KW"/>
</dbReference>
<feature type="domain" description="Nitroreductase" evidence="3">
    <location>
        <begin position="16"/>
        <end position="61"/>
    </location>
</feature>
<dbReference type="CDD" id="cd02138">
    <property type="entry name" value="TdsD-like"/>
    <property type="match status" value="1"/>
</dbReference>
<dbReference type="Proteomes" id="UP001185092">
    <property type="component" value="Unassembled WGS sequence"/>
</dbReference>
<sequence>MKPPKDIHHPVHDLIGSRWSPRAFDIGKEISSKTLHSLLESVRWAPSGFNNQPWHLIVGDKHKYPESYQMIIDVLVPWNQQWAITAPLLILTVTREKFELTGEPNKHSWYELGLAIGNLTFQVMHEGLYMHQMGGFSEEKAREVFDIPSEFAPVSVIAIGYRGDVDQLPREIKEKEFEQQERKHQKEYVHFGKW</sequence>
<evidence type="ECO:0000259" key="3">
    <source>
        <dbReference type="Pfam" id="PF00881"/>
    </source>
</evidence>
<dbReference type="SUPFAM" id="SSF55469">
    <property type="entry name" value="FMN-dependent nitroreductase-like"/>
    <property type="match status" value="1"/>
</dbReference>
<feature type="domain" description="Nitroreductase" evidence="3">
    <location>
        <begin position="77"/>
        <end position="161"/>
    </location>
</feature>
<gene>
    <name evidence="4" type="ORF">HNQ88_004785</name>
</gene>
<evidence type="ECO:0000313" key="4">
    <source>
        <dbReference type="EMBL" id="MDR6241698.1"/>
    </source>
</evidence>
<evidence type="ECO:0000256" key="1">
    <source>
        <dbReference type="ARBA" id="ARBA00007118"/>
    </source>
</evidence>
<dbReference type="InterPro" id="IPR000415">
    <property type="entry name" value="Nitroreductase-like"/>
</dbReference>
<dbReference type="EMBL" id="JAVDQD010000010">
    <property type="protein sequence ID" value="MDR6241698.1"/>
    <property type="molecule type" value="Genomic_DNA"/>
</dbReference>
<comment type="caution">
    <text evidence="4">The sequence shown here is derived from an EMBL/GenBank/DDBJ whole genome shotgun (WGS) entry which is preliminary data.</text>
</comment>
<accession>A0AAE3XS04</accession>
<name>A0AAE3XS04_9BACT</name>
<evidence type="ECO:0000313" key="5">
    <source>
        <dbReference type="Proteomes" id="UP001185092"/>
    </source>
</evidence>
<comment type="similarity">
    <text evidence="1">Belongs to the nitroreductase family.</text>
</comment>
<dbReference type="PANTHER" id="PTHR43673">
    <property type="entry name" value="NAD(P)H NITROREDUCTASE YDGI-RELATED"/>
    <property type="match status" value="1"/>
</dbReference>
<dbReference type="AlphaFoldDB" id="A0AAE3XS04"/>
<reference evidence="4" key="1">
    <citation type="submission" date="2023-07" db="EMBL/GenBank/DDBJ databases">
        <title>Genomic Encyclopedia of Type Strains, Phase IV (KMG-IV): sequencing the most valuable type-strain genomes for metagenomic binning, comparative biology and taxonomic classification.</title>
        <authorList>
            <person name="Goeker M."/>
        </authorList>
    </citation>
    <scope>NUCLEOTIDE SEQUENCE</scope>
    <source>
        <strain evidence="4">DSM 26174</strain>
    </source>
</reference>
<dbReference type="PANTHER" id="PTHR43673:SF10">
    <property type="entry name" value="NADH DEHYDROGENASE_NAD(P)H NITROREDUCTASE XCC3605-RELATED"/>
    <property type="match status" value="1"/>
</dbReference>
<dbReference type="InterPro" id="IPR029479">
    <property type="entry name" value="Nitroreductase"/>
</dbReference>
<proteinExistence type="inferred from homology"/>
<keyword evidence="2" id="KW-0560">Oxidoreductase</keyword>
<keyword evidence="5" id="KW-1185">Reference proteome</keyword>
<dbReference type="RefSeq" id="WP_309942706.1">
    <property type="nucleotide sequence ID" value="NZ_AP025308.1"/>
</dbReference>
<dbReference type="Pfam" id="PF00881">
    <property type="entry name" value="Nitroreductase"/>
    <property type="match status" value="2"/>
</dbReference>
<dbReference type="Gene3D" id="3.40.109.10">
    <property type="entry name" value="NADH Oxidase"/>
    <property type="match status" value="1"/>
</dbReference>
<evidence type="ECO:0000256" key="2">
    <source>
        <dbReference type="ARBA" id="ARBA00023002"/>
    </source>
</evidence>